<proteinExistence type="predicted"/>
<organism evidence="2 3">
    <name type="scientific">Alicyclobacillus dauci</name>
    <dbReference type="NCBI Taxonomy" id="1475485"/>
    <lineage>
        <taxon>Bacteria</taxon>
        <taxon>Bacillati</taxon>
        <taxon>Bacillota</taxon>
        <taxon>Bacilli</taxon>
        <taxon>Bacillales</taxon>
        <taxon>Alicyclobacillaceae</taxon>
        <taxon>Alicyclobacillus</taxon>
    </lineage>
</organism>
<reference evidence="2" key="1">
    <citation type="submission" date="2022-08" db="EMBL/GenBank/DDBJ databases">
        <title>Alicyclobacillus dauci DSM2870, complete genome.</title>
        <authorList>
            <person name="Wang Q."/>
            <person name="Cai R."/>
            <person name="Wang Z."/>
        </authorList>
    </citation>
    <scope>NUCLEOTIDE SEQUENCE</scope>
    <source>
        <strain evidence="2">DSM 28700</strain>
    </source>
</reference>
<feature type="coiled-coil region" evidence="1">
    <location>
        <begin position="39"/>
        <end position="66"/>
    </location>
</feature>
<evidence type="ECO:0000313" key="2">
    <source>
        <dbReference type="EMBL" id="WAH38876.1"/>
    </source>
</evidence>
<dbReference type="RefSeq" id="WP_268046477.1">
    <property type="nucleotide sequence ID" value="NZ_CP104064.1"/>
</dbReference>
<accession>A0ABY6Z9N0</accession>
<keyword evidence="1" id="KW-0175">Coiled coil</keyword>
<evidence type="ECO:0000256" key="1">
    <source>
        <dbReference type="SAM" id="Coils"/>
    </source>
</evidence>
<keyword evidence="3" id="KW-1185">Reference proteome</keyword>
<name>A0ABY6Z9N0_9BACL</name>
<dbReference type="Proteomes" id="UP001164803">
    <property type="component" value="Chromosome"/>
</dbReference>
<gene>
    <name evidence="2" type="ORF">NZD86_10550</name>
</gene>
<protein>
    <submittedName>
        <fullName evidence="2">Uncharacterized protein</fullName>
    </submittedName>
</protein>
<sequence length="95" mass="11247">MYSRFSGFQGAGKDVHSIYMFSDVDHIEQLLLTNSKWAHESIRKSVRRLKQTMKRFNKDFNQLTLTVHYVGNPDVRNLYYRSAHLAARRVACIRR</sequence>
<evidence type="ECO:0000313" key="3">
    <source>
        <dbReference type="Proteomes" id="UP001164803"/>
    </source>
</evidence>
<dbReference type="EMBL" id="CP104064">
    <property type="protein sequence ID" value="WAH38876.1"/>
    <property type="molecule type" value="Genomic_DNA"/>
</dbReference>